<gene>
    <name evidence="1" type="ORF">METZ01_LOCUS203665</name>
</gene>
<proteinExistence type="predicted"/>
<feature type="non-terminal residue" evidence="1">
    <location>
        <position position="29"/>
    </location>
</feature>
<reference evidence="1" key="1">
    <citation type="submission" date="2018-05" db="EMBL/GenBank/DDBJ databases">
        <authorList>
            <person name="Lanie J.A."/>
            <person name="Ng W.-L."/>
            <person name="Kazmierczak K.M."/>
            <person name="Andrzejewski T.M."/>
            <person name="Davidsen T.M."/>
            <person name="Wayne K.J."/>
            <person name="Tettelin H."/>
            <person name="Glass J.I."/>
            <person name="Rusch D."/>
            <person name="Podicherti R."/>
            <person name="Tsui H.-C.T."/>
            <person name="Winkler M.E."/>
        </authorList>
    </citation>
    <scope>NUCLEOTIDE SEQUENCE</scope>
</reference>
<dbReference type="AlphaFoldDB" id="A0A382ELH0"/>
<sequence>MKNSELILAASVPLLWGIGFTFAKAGLNE</sequence>
<dbReference type="EMBL" id="UINC01044833">
    <property type="protein sequence ID" value="SVB50811.1"/>
    <property type="molecule type" value="Genomic_DNA"/>
</dbReference>
<protein>
    <submittedName>
        <fullName evidence="1">Uncharacterized protein</fullName>
    </submittedName>
</protein>
<name>A0A382ELH0_9ZZZZ</name>
<evidence type="ECO:0000313" key="1">
    <source>
        <dbReference type="EMBL" id="SVB50811.1"/>
    </source>
</evidence>
<accession>A0A382ELH0</accession>
<organism evidence="1">
    <name type="scientific">marine metagenome</name>
    <dbReference type="NCBI Taxonomy" id="408172"/>
    <lineage>
        <taxon>unclassified sequences</taxon>
        <taxon>metagenomes</taxon>
        <taxon>ecological metagenomes</taxon>
    </lineage>
</organism>